<feature type="transmembrane region" description="Helical" evidence="5">
    <location>
        <begin position="12"/>
        <end position="35"/>
    </location>
</feature>
<dbReference type="Pfam" id="PF01638">
    <property type="entry name" value="HxlR"/>
    <property type="match status" value="1"/>
</dbReference>
<dbReference type="GO" id="GO:0003677">
    <property type="term" value="F:DNA binding"/>
    <property type="evidence" value="ECO:0007669"/>
    <property type="project" value="UniProtKB-KW"/>
</dbReference>
<protein>
    <recommendedName>
        <fullName evidence="6">HTH hxlR-type domain-containing protein</fullName>
    </recommendedName>
</protein>
<keyword evidence="5" id="KW-0472">Membrane</keyword>
<dbReference type="PANTHER" id="PTHR33204">
    <property type="entry name" value="TRANSCRIPTIONAL REGULATOR, MARR FAMILY"/>
    <property type="match status" value="1"/>
</dbReference>
<comment type="caution">
    <text evidence="7">The sequence shown here is derived from an EMBL/GenBank/DDBJ whole genome shotgun (WGS) entry which is preliminary data.</text>
</comment>
<evidence type="ECO:0000256" key="1">
    <source>
        <dbReference type="ARBA" id="ARBA00023015"/>
    </source>
</evidence>
<evidence type="ECO:0000256" key="2">
    <source>
        <dbReference type="ARBA" id="ARBA00023125"/>
    </source>
</evidence>
<keyword evidence="5" id="KW-1133">Transmembrane helix</keyword>
<proteinExistence type="predicted"/>
<feature type="compositionally biased region" description="Basic and acidic residues" evidence="4">
    <location>
        <begin position="125"/>
        <end position="135"/>
    </location>
</feature>
<evidence type="ECO:0000313" key="7">
    <source>
        <dbReference type="EMBL" id="GII77795.1"/>
    </source>
</evidence>
<dbReference type="CDD" id="cd00090">
    <property type="entry name" value="HTH_ARSR"/>
    <property type="match status" value="1"/>
</dbReference>
<dbReference type="Proteomes" id="UP000655287">
    <property type="component" value="Unassembled WGS sequence"/>
</dbReference>
<dbReference type="InterPro" id="IPR002577">
    <property type="entry name" value="HTH_HxlR"/>
</dbReference>
<evidence type="ECO:0000256" key="5">
    <source>
        <dbReference type="SAM" id="Phobius"/>
    </source>
</evidence>
<keyword evidence="3" id="KW-0804">Transcription</keyword>
<evidence type="ECO:0000256" key="3">
    <source>
        <dbReference type="ARBA" id="ARBA00023163"/>
    </source>
</evidence>
<dbReference type="InterPro" id="IPR036388">
    <property type="entry name" value="WH-like_DNA-bd_sf"/>
</dbReference>
<feature type="domain" description="HTH hxlR-type" evidence="6">
    <location>
        <begin position="13"/>
        <end position="112"/>
    </location>
</feature>
<evidence type="ECO:0000256" key="4">
    <source>
        <dbReference type="SAM" id="MobiDB-lite"/>
    </source>
</evidence>
<feature type="region of interest" description="Disordered" evidence="4">
    <location>
        <begin position="108"/>
        <end position="135"/>
    </location>
</feature>
<dbReference type="SUPFAM" id="SSF46785">
    <property type="entry name" value="Winged helix' DNA-binding domain"/>
    <property type="match status" value="1"/>
</dbReference>
<dbReference type="RefSeq" id="WP_203984808.1">
    <property type="nucleotide sequence ID" value="NZ_BOOU01000041.1"/>
</dbReference>
<keyword evidence="2" id="KW-0238">DNA-binding</keyword>
<keyword evidence="1" id="KW-0805">Transcription regulation</keyword>
<dbReference type="PROSITE" id="PS51118">
    <property type="entry name" value="HTH_HXLR"/>
    <property type="match status" value="1"/>
</dbReference>
<dbReference type="PANTHER" id="PTHR33204:SF37">
    <property type="entry name" value="HTH-TYPE TRANSCRIPTIONAL REGULATOR YODB"/>
    <property type="match status" value="1"/>
</dbReference>
<keyword evidence="8" id="KW-1185">Reference proteome</keyword>
<gene>
    <name evidence="7" type="ORF">Sru01_27770</name>
</gene>
<reference evidence="7" key="1">
    <citation type="submission" date="2021-01" db="EMBL/GenBank/DDBJ databases">
        <title>Whole genome shotgun sequence of Sphaerisporangium rufum NBRC 109079.</title>
        <authorList>
            <person name="Komaki H."/>
            <person name="Tamura T."/>
        </authorList>
    </citation>
    <scope>NUCLEOTIDE SEQUENCE</scope>
    <source>
        <strain evidence="7">NBRC 109079</strain>
    </source>
</reference>
<dbReference type="InterPro" id="IPR011991">
    <property type="entry name" value="ArsR-like_HTH"/>
</dbReference>
<organism evidence="7 8">
    <name type="scientific">Sphaerisporangium rufum</name>
    <dbReference type="NCBI Taxonomy" id="1381558"/>
    <lineage>
        <taxon>Bacteria</taxon>
        <taxon>Bacillati</taxon>
        <taxon>Actinomycetota</taxon>
        <taxon>Actinomycetes</taxon>
        <taxon>Streptosporangiales</taxon>
        <taxon>Streptosporangiaceae</taxon>
        <taxon>Sphaerisporangium</taxon>
    </lineage>
</organism>
<dbReference type="Gene3D" id="1.10.10.10">
    <property type="entry name" value="Winged helix-like DNA-binding domain superfamily/Winged helix DNA-binding domain"/>
    <property type="match status" value="1"/>
</dbReference>
<dbReference type="EMBL" id="BOOU01000041">
    <property type="protein sequence ID" value="GII77795.1"/>
    <property type="molecule type" value="Genomic_DNA"/>
</dbReference>
<keyword evidence="5" id="KW-0812">Transmembrane</keyword>
<dbReference type="SMART" id="SM00418">
    <property type="entry name" value="HTH_ARSR"/>
    <property type="match status" value="1"/>
</dbReference>
<evidence type="ECO:0000259" key="6">
    <source>
        <dbReference type="PROSITE" id="PS51118"/>
    </source>
</evidence>
<name>A0A919R5X4_9ACTN</name>
<sequence length="135" mass="14915">MVVNMDQVSDTQVARCMQILSVIGDLWTLAIVMTLQASEMRFNELQRAIPRVNAVTLSGRLKKMEEAGLVSRTTESRGRQSTVYALTPLGERLSPIMDALRQVALDLERSGYAPPGPPASRLLPRRPDDKDQPGP</sequence>
<dbReference type="GO" id="GO:0003700">
    <property type="term" value="F:DNA-binding transcription factor activity"/>
    <property type="evidence" value="ECO:0007669"/>
    <property type="project" value="InterPro"/>
</dbReference>
<dbReference type="InterPro" id="IPR036390">
    <property type="entry name" value="WH_DNA-bd_sf"/>
</dbReference>
<accession>A0A919R5X4</accession>
<dbReference type="InterPro" id="IPR001845">
    <property type="entry name" value="HTH_ArsR_DNA-bd_dom"/>
</dbReference>
<evidence type="ECO:0000313" key="8">
    <source>
        <dbReference type="Proteomes" id="UP000655287"/>
    </source>
</evidence>
<dbReference type="AlphaFoldDB" id="A0A919R5X4"/>